<dbReference type="SMART" id="SM00448">
    <property type="entry name" value="REC"/>
    <property type="match status" value="1"/>
</dbReference>
<dbReference type="Proteomes" id="UP000054342">
    <property type="component" value="Unassembled WGS sequence"/>
</dbReference>
<feature type="domain" description="Histidine kinase" evidence="4">
    <location>
        <begin position="633"/>
        <end position="915"/>
    </location>
</feature>
<protein>
    <recommendedName>
        <fullName evidence="8">Histidine kinase</fullName>
    </recommendedName>
</protein>
<evidence type="ECO:0000313" key="6">
    <source>
        <dbReference type="EMBL" id="KIW52880.1"/>
    </source>
</evidence>
<dbReference type="Pfam" id="PF00072">
    <property type="entry name" value="Response_reg"/>
    <property type="match status" value="1"/>
</dbReference>
<dbReference type="Pfam" id="PF00512">
    <property type="entry name" value="HisKA"/>
    <property type="match status" value="1"/>
</dbReference>
<dbReference type="HOGENOM" id="CLU_002763_0_0_1"/>
<dbReference type="PANTHER" id="PTHR43719">
    <property type="entry name" value="TWO-COMPONENT HISTIDINE KINASE"/>
    <property type="match status" value="1"/>
</dbReference>
<dbReference type="InterPro" id="IPR001789">
    <property type="entry name" value="Sig_transdc_resp-reg_receiver"/>
</dbReference>
<dbReference type="STRING" id="348802.A0A0D2EDW3"/>
<dbReference type="RefSeq" id="XP_013313464.1">
    <property type="nucleotide sequence ID" value="XM_013458010.1"/>
</dbReference>
<dbReference type="SUPFAM" id="SSF52172">
    <property type="entry name" value="CheY-like"/>
    <property type="match status" value="1"/>
</dbReference>
<feature type="compositionally biased region" description="Basic and acidic residues" evidence="3">
    <location>
        <begin position="1184"/>
        <end position="1205"/>
    </location>
</feature>
<evidence type="ECO:0000259" key="4">
    <source>
        <dbReference type="PROSITE" id="PS50109"/>
    </source>
</evidence>
<dbReference type="InterPro" id="IPR011006">
    <property type="entry name" value="CheY-like_superfamily"/>
</dbReference>
<dbReference type="InterPro" id="IPR004358">
    <property type="entry name" value="Sig_transdc_His_kin-like_C"/>
</dbReference>
<dbReference type="SMART" id="SM00388">
    <property type="entry name" value="HisKA"/>
    <property type="match status" value="1"/>
</dbReference>
<dbReference type="PRINTS" id="PR00344">
    <property type="entry name" value="BCTRLSENSOR"/>
</dbReference>
<evidence type="ECO:0000256" key="1">
    <source>
        <dbReference type="ARBA" id="ARBA00022553"/>
    </source>
</evidence>
<dbReference type="InterPro" id="IPR036890">
    <property type="entry name" value="HATPase_C_sf"/>
</dbReference>
<dbReference type="CDD" id="cd17546">
    <property type="entry name" value="REC_hyHK_CKI1_RcsC-like"/>
    <property type="match status" value="1"/>
</dbReference>
<feature type="compositionally biased region" description="Basic and acidic residues" evidence="3">
    <location>
        <begin position="1096"/>
        <end position="1125"/>
    </location>
</feature>
<dbReference type="CDD" id="cd00082">
    <property type="entry name" value="HisKA"/>
    <property type="match status" value="1"/>
</dbReference>
<dbReference type="InterPro" id="IPR003594">
    <property type="entry name" value="HATPase_dom"/>
</dbReference>
<feature type="compositionally biased region" description="Polar residues" evidence="3">
    <location>
        <begin position="400"/>
        <end position="415"/>
    </location>
</feature>
<feature type="region of interest" description="Disordered" evidence="3">
    <location>
        <begin position="397"/>
        <end position="472"/>
    </location>
</feature>
<dbReference type="FunFam" id="3.30.450.40:FF:000083">
    <property type="entry name" value="Sensor histidine kinase/response regulator, putative (AFU_orthologue AFUA_4G00660)"/>
    <property type="match status" value="1"/>
</dbReference>
<feature type="compositionally biased region" description="Low complexity" evidence="3">
    <location>
        <begin position="270"/>
        <end position="282"/>
    </location>
</feature>
<evidence type="ECO:0000256" key="3">
    <source>
        <dbReference type="SAM" id="MobiDB-lite"/>
    </source>
</evidence>
<gene>
    <name evidence="6" type="ORF">PV05_08493</name>
</gene>
<dbReference type="PANTHER" id="PTHR43719:SF11">
    <property type="entry name" value="HISTIDINE KINASE_RESPONSE REGULATOR, PUTATIVE-RELATED"/>
    <property type="match status" value="1"/>
</dbReference>
<evidence type="ECO:0000256" key="2">
    <source>
        <dbReference type="PROSITE-ProRule" id="PRU00169"/>
    </source>
</evidence>
<dbReference type="InterPro" id="IPR036097">
    <property type="entry name" value="HisK_dim/P_sf"/>
</dbReference>
<dbReference type="InterPro" id="IPR029016">
    <property type="entry name" value="GAF-like_dom_sf"/>
</dbReference>
<dbReference type="SUPFAM" id="SSF55781">
    <property type="entry name" value="GAF domain-like"/>
    <property type="match status" value="1"/>
</dbReference>
<dbReference type="SMART" id="SM00387">
    <property type="entry name" value="HATPase_c"/>
    <property type="match status" value="1"/>
</dbReference>
<dbReference type="SUPFAM" id="SSF47384">
    <property type="entry name" value="Homodimeric domain of signal transducing histidine kinase"/>
    <property type="match status" value="1"/>
</dbReference>
<dbReference type="EMBL" id="KN847321">
    <property type="protein sequence ID" value="KIW52880.1"/>
    <property type="molecule type" value="Genomic_DNA"/>
</dbReference>
<dbReference type="PROSITE" id="PS50109">
    <property type="entry name" value="HIS_KIN"/>
    <property type="match status" value="1"/>
</dbReference>
<dbReference type="FunFam" id="1.10.287.130:FF:000023">
    <property type="entry name" value="Sensor histidine kinase/response regulator, putative"/>
    <property type="match status" value="1"/>
</dbReference>
<dbReference type="GO" id="GO:0000155">
    <property type="term" value="F:phosphorelay sensor kinase activity"/>
    <property type="evidence" value="ECO:0007669"/>
    <property type="project" value="InterPro"/>
</dbReference>
<organism evidence="6 7">
    <name type="scientific">Exophiala xenobiotica</name>
    <dbReference type="NCBI Taxonomy" id="348802"/>
    <lineage>
        <taxon>Eukaryota</taxon>
        <taxon>Fungi</taxon>
        <taxon>Dikarya</taxon>
        <taxon>Ascomycota</taxon>
        <taxon>Pezizomycotina</taxon>
        <taxon>Eurotiomycetes</taxon>
        <taxon>Chaetothyriomycetidae</taxon>
        <taxon>Chaetothyriales</taxon>
        <taxon>Herpotrichiellaceae</taxon>
        <taxon>Exophiala</taxon>
    </lineage>
</organism>
<dbReference type="SUPFAM" id="SSF55874">
    <property type="entry name" value="ATPase domain of HSP90 chaperone/DNA topoisomerase II/histidine kinase"/>
    <property type="match status" value="1"/>
</dbReference>
<dbReference type="Pfam" id="PF02518">
    <property type="entry name" value="HATPase_c"/>
    <property type="match status" value="1"/>
</dbReference>
<evidence type="ECO:0008006" key="8">
    <source>
        <dbReference type="Google" id="ProtNLM"/>
    </source>
</evidence>
<feature type="compositionally biased region" description="Low complexity" evidence="3">
    <location>
        <begin position="518"/>
        <end position="534"/>
    </location>
</feature>
<dbReference type="InterPro" id="IPR050956">
    <property type="entry name" value="2C_system_His_kinase"/>
</dbReference>
<accession>A0A0D2EDW3</accession>
<evidence type="ECO:0000259" key="5">
    <source>
        <dbReference type="PROSITE" id="PS50110"/>
    </source>
</evidence>
<dbReference type="Gene3D" id="3.40.50.2300">
    <property type="match status" value="1"/>
</dbReference>
<dbReference type="PROSITE" id="PS50110">
    <property type="entry name" value="RESPONSE_REGULATORY"/>
    <property type="match status" value="1"/>
</dbReference>
<proteinExistence type="predicted"/>
<evidence type="ECO:0000313" key="7">
    <source>
        <dbReference type="Proteomes" id="UP000054342"/>
    </source>
</evidence>
<keyword evidence="7" id="KW-1185">Reference proteome</keyword>
<feature type="domain" description="Response regulatory" evidence="5">
    <location>
        <begin position="1206"/>
        <end position="1329"/>
    </location>
</feature>
<feature type="region of interest" description="Disordered" evidence="3">
    <location>
        <begin position="1094"/>
        <end position="1207"/>
    </location>
</feature>
<feature type="modified residue" description="4-aspartylphosphate" evidence="2">
    <location>
        <position position="1261"/>
    </location>
</feature>
<sequence>MPADGHREGAREREMHRYYQPWLETFMSTENLEEVSHVPPQNGYRPRSSRDKGLTAFAQLGCLRLHAKRGIITLLDSTRQYIIAEATQSLSLLSDSQHDAGDELWFGNSFIERDAGISADAMFPEVYTAKGPDHYFYSAPALVISDIASHDRYKARGYAGNGVSFYCGVPITTKNGHVIGVYTVTDDKPRNGLSAVELRFMADMAVIVAEHLETVKNDRARTRGERLIQGIGTFIEGAISDEASPTSEPPPSPGTMAPDAQSDPVDLDQHQTTTSAPTAPSHPKAKEFKGIVIGDANTPMEEHKQHAEQGPQRSGSDYFSGGTEANHEGSKQVSSDGDDKDDNQLEVRRPKGPKRSISTKNKALLDSQYVFYRAATILRHCVNADGVVYLNASSANLSSGSTMNDPQSGVNSVQHTRNRSKRQIERTDDDESRLLFNSGTYREQSPHDSSDSSSSTATRSNSDSSTTPHVRKDECEVLGASIAKPYKGINITRQTIRRFVRRHPKGRCFTFDKFGRPASSDESSESASAMPENSLHPVGDGLQSSNAARHLTTTRALLKALPDARNIVFLPLWDSAKERWHSAVVLWANDPTRLTNIQDDMSYLFAFNNALMNEVNRINLALSDTAKATFLANISHELRSPLHGILGSIEFLHDTPMDDFQAGMVISVETCGKTLLDTVNHVLDFAKINNLSKQNSKKLGSSRNHGYHQATNSDDSLTVDFDMAVIVEEVVEAVYAGQVFRTANEDALEGKGPSQTAAGRAMDRRKAVRADISEISASNGDSVRLTLNIDDHTNWKVRSQPGAVRRVVMNILGNALKYTSKGSIDVSLELDRSRRKGHSHLHMLLKVTDTGRGMSGEFMKNHAFTAFSQEDSLATGTGLGLSIVRQIVDALGGKIDLASEKDMGTEICIWLSLPKSQEETPQDGERNLMAEMRAQTKGLEICMLSPPLEKGKETPCRALRRMPTVETSMRNLLSQWFSIKITTADNMEGRSPNFFLYPEPPPIDYLMNCHGKPDSDREIPVIVLCTNAFEAASLRSHGLHELTDIGRIIEIISQPCGPQKLAKVLLRCMQRMNMLQNSHSKNSTDHVPLSVHRVRDKSTDQAPKDATKVQGEPHAESDQHSKDTNRVSFAVQANGHEPSSDGAVDSVDENSTRGRQEEMQQSTDDKQSTDGKQSSDGGDMENLSGDREQVDEERTHSDRHTDKRPRVLVVDDNNINLHLLVTFVRKTHHPHKSAADGLKALEAYKRSVLEEKNGFKFILMDISMPVMNGIVSTQEIRKFEKEHNIQDRAKIIALTGLGSESAQNEAYQAGFDHFLSKPIKFKDLQKLLQ</sequence>
<dbReference type="InterPro" id="IPR005467">
    <property type="entry name" value="His_kinase_dom"/>
</dbReference>
<feature type="compositionally biased region" description="Basic and acidic residues" evidence="3">
    <location>
        <begin position="1150"/>
        <end position="1169"/>
    </location>
</feature>
<dbReference type="InterPro" id="IPR003661">
    <property type="entry name" value="HisK_dim/P_dom"/>
</dbReference>
<feature type="region of interest" description="Disordered" evidence="3">
    <location>
        <begin position="236"/>
        <end position="287"/>
    </location>
</feature>
<feature type="region of interest" description="Disordered" evidence="3">
    <location>
        <begin position="511"/>
        <end position="544"/>
    </location>
</feature>
<feature type="region of interest" description="Disordered" evidence="3">
    <location>
        <begin position="300"/>
        <end position="359"/>
    </location>
</feature>
<dbReference type="OrthoDB" id="303614at2759"/>
<dbReference type="Gene3D" id="3.30.450.40">
    <property type="match status" value="1"/>
</dbReference>
<reference evidence="6 7" key="1">
    <citation type="submission" date="2015-01" db="EMBL/GenBank/DDBJ databases">
        <title>The Genome Sequence of Exophiala xenobiotica CBS118157.</title>
        <authorList>
            <consortium name="The Broad Institute Genomics Platform"/>
            <person name="Cuomo C."/>
            <person name="de Hoog S."/>
            <person name="Gorbushina A."/>
            <person name="Stielow B."/>
            <person name="Teixiera M."/>
            <person name="Abouelleil A."/>
            <person name="Chapman S.B."/>
            <person name="Priest M."/>
            <person name="Young S.K."/>
            <person name="Wortman J."/>
            <person name="Nusbaum C."/>
            <person name="Birren B."/>
        </authorList>
    </citation>
    <scope>NUCLEOTIDE SEQUENCE [LARGE SCALE GENOMIC DNA]</scope>
    <source>
        <strain evidence="6 7">CBS 118157</strain>
    </source>
</reference>
<dbReference type="Gene3D" id="1.10.287.130">
    <property type="match status" value="1"/>
</dbReference>
<name>A0A0D2EDW3_9EURO</name>
<feature type="compositionally biased region" description="Low complexity" evidence="3">
    <location>
        <begin position="451"/>
        <end position="467"/>
    </location>
</feature>
<keyword evidence="1 2" id="KW-0597">Phosphoprotein</keyword>
<dbReference type="GeneID" id="25330401"/>
<dbReference type="Gene3D" id="3.30.565.10">
    <property type="entry name" value="Histidine kinase-like ATPase, C-terminal domain"/>
    <property type="match status" value="1"/>
</dbReference>